<dbReference type="EMBL" id="JAVDQF010000001">
    <property type="protein sequence ID" value="MDR6268691.1"/>
    <property type="molecule type" value="Genomic_DNA"/>
</dbReference>
<sequence length="328" mass="34758">MDLAIDVADVTKQFGDKKALQGLSFQAPRGRTLAVLGPNGAGKSTTVNILSTRTPPSSGKAQVLGLDVVADRAALRRKIAVVRQDACVDGFLNGRENLVVAAGLSGIPAAEARGRADRLLQRFDLVSAAGRRLEHYSGGMRRRLDLAVGLISQPALLFLDEPTTGLDPVSRQALWEIIREIVAQGTDLILTTQYLDEADALADDIVLVADGRVLAQGTPSEMKALVGRNEHVEIVVLDASDHRRAASILAAHGALDVQIDAQRARLTARNVAGPAALVPILTRLELDGIDVEEVQIRRPTLDEAFHTLTTGTATAASTGPELAMGGTR</sequence>
<dbReference type="SMART" id="SM00382">
    <property type="entry name" value="AAA"/>
    <property type="match status" value="1"/>
</dbReference>
<gene>
    <name evidence="7" type="ORF">JOE69_000929</name>
</gene>
<keyword evidence="3" id="KW-0547">Nucleotide-binding</keyword>
<dbReference type="PROSITE" id="PS00211">
    <property type="entry name" value="ABC_TRANSPORTER_1"/>
    <property type="match status" value="1"/>
</dbReference>
<evidence type="ECO:0000256" key="3">
    <source>
        <dbReference type="ARBA" id="ARBA00022741"/>
    </source>
</evidence>
<feature type="domain" description="ABC transporter" evidence="6">
    <location>
        <begin position="5"/>
        <end position="235"/>
    </location>
</feature>
<dbReference type="InterPro" id="IPR027417">
    <property type="entry name" value="P-loop_NTPase"/>
</dbReference>
<keyword evidence="5" id="KW-0046">Antibiotic resistance</keyword>
<evidence type="ECO:0000256" key="4">
    <source>
        <dbReference type="ARBA" id="ARBA00022840"/>
    </source>
</evidence>
<accession>A0ABU1J8D6</accession>
<dbReference type="PROSITE" id="PS50893">
    <property type="entry name" value="ABC_TRANSPORTER_2"/>
    <property type="match status" value="1"/>
</dbReference>
<dbReference type="InterPro" id="IPR003439">
    <property type="entry name" value="ABC_transporter-like_ATP-bd"/>
</dbReference>
<evidence type="ECO:0000256" key="5">
    <source>
        <dbReference type="ARBA" id="ARBA00023251"/>
    </source>
</evidence>
<dbReference type="SUPFAM" id="SSF52540">
    <property type="entry name" value="P-loop containing nucleoside triphosphate hydrolases"/>
    <property type="match status" value="1"/>
</dbReference>
<dbReference type="GO" id="GO:0005524">
    <property type="term" value="F:ATP binding"/>
    <property type="evidence" value="ECO:0007669"/>
    <property type="project" value="UniProtKB-KW"/>
</dbReference>
<dbReference type="InterPro" id="IPR017871">
    <property type="entry name" value="ABC_transporter-like_CS"/>
</dbReference>
<keyword evidence="4 7" id="KW-0067">ATP-binding</keyword>
<comment type="subcellular location">
    <subcellularLocation>
        <location evidence="1">Cell membrane</location>
        <topology evidence="1">Peripheral membrane protein</topology>
    </subcellularLocation>
</comment>
<dbReference type="Pfam" id="PF00005">
    <property type="entry name" value="ABC_tran"/>
    <property type="match status" value="1"/>
</dbReference>
<evidence type="ECO:0000259" key="6">
    <source>
        <dbReference type="PROSITE" id="PS50893"/>
    </source>
</evidence>
<keyword evidence="2" id="KW-0813">Transport</keyword>
<proteinExistence type="predicted"/>
<evidence type="ECO:0000256" key="2">
    <source>
        <dbReference type="ARBA" id="ARBA00022448"/>
    </source>
</evidence>
<dbReference type="Proteomes" id="UP001185069">
    <property type="component" value="Unassembled WGS sequence"/>
</dbReference>
<comment type="caution">
    <text evidence="7">The sequence shown here is derived from an EMBL/GenBank/DDBJ whole genome shotgun (WGS) entry which is preliminary data.</text>
</comment>
<dbReference type="Gene3D" id="3.40.50.300">
    <property type="entry name" value="P-loop containing nucleotide triphosphate hydrolases"/>
    <property type="match status" value="1"/>
</dbReference>
<dbReference type="PANTHER" id="PTHR42711">
    <property type="entry name" value="ABC TRANSPORTER ATP-BINDING PROTEIN"/>
    <property type="match status" value="1"/>
</dbReference>
<dbReference type="InterPro" id="IPR003593">
    <property type="entry name" value="AAA+_ATPase"/>
</dbReference>
<dbReference type="InterPro" id="IPR050763">
    <property type="entry name" value="ABC_transporter_ATP-binding"/>
</dbReference>
<dbReference type="RefSeq" id="WP_309796497.1">
    <property type="nucleotide sequence ID" value="NZ_BAAAHY010000006.1"/>
</dbReference>
<name>A0ABU1J8D6_9MICC</name>
<evidence type="ECO:0000313" key="8">
    <source>
        <dbReference type="Proteomes" id="UP001185069"/>
    </source>
</evidence>
<evidence type="ECO:0000256" key="1">
    <source>
        <dbReference type="ARBA" id="ARBA00004202"/>
    </source>
</evidence>
<protein>
    <submittedName>
        <fullName evidence="7">ABC-2 type transport system ATP-binding protein</fullName>
    </submittedName>
</protein>
<reference evidence="7 8" key="1">
    <citation type="submission" date="2023-07" db="EMBL/GenBank/DDBJ databases">
        <title>Sequencing the genomes of 1000 actinobacteria strains.</title>
        <authorList>
            <person name="Klenk H.-P."/>
        </authorList>
    </citation>
    <scope>NUCLEOTIDE SEQUENCE [LARGE SCALE GENOMIC DNA]</scope>
    <source>
        <strain evidence="7 8">DSM 14555</strain>
    </source>
</reference>
<evidence type="ECO:0000313" key="7">
    <source>
        <dbReference type="EMBL" id="MDR6268691.1"/>
    </source>
</evidence>
<organism evidence="7 8">
    <name type="scientific">Arthrobacter russicus</name>
    <dbReference type="NCBI Taxonomy" id="172040"/>
    <lineage>
        <taxon>Bacteria</taxon>
        <taxon>Bacillati</taxon>
        <taxon>Actinomycetota</taxon>
        <taxon>Actinomycetes</taxon>
        <taxon>Micrococcales</taxon>
        <taxon>Micrococcaceae</taxon>
        <taxon>Arthrobacter</taxon>
    </lineage>
</organism>
<dbReference type="PANTHER" id="PTHR42711:SF19">
    <property type="entry name" value="DOXORUBICIN RESISTANCE ATP-BINDING PROTEIN DRRA"/>
    <property type="match status" value="1"/>
</dbReference>
<keyword evidence="8" id="KW-1185">Reference proteome</keyword>